<evidence type="ECO:0000313" key="7">
    <source>
        <dbReference type="EMBL" id="MCY1144050.1"/>
    </source>
</evidence>
<keyword evidence="5 6" id="KW-0456">Lyase</keyword>
<organism evidence="7 8">
    <name type="scientific">Paractinoplanes pyxinae</name>
    <dbReference type="NCBI Taxonomy" id="2997416"/>
    <lineage>
        <taxon>Bacteria</taxon>
        <taxon>Bacillati</taxon>
        <taxon>Actinomycetota</taxon>
        <taxon>Actinomycetes</taxon>
        <taxon>Micromonosporales</taxon>
        <taxon>Micromonosporaceae</taxon>
        <taxon>Paractinoplanes</taxon>
    </lineage>
</organism>
<dbReference type="InterPro" id="IPR015424">
    <property type="entry name" value="PyrdxlP-dep_Trfase"/>
</dbReference>
<dbReference type="Pfam" id="PF00282">
    <property type="entry name" value="Pyridoxal_deC"/>
    <property type="match status" value="1"/>
</dbReference>
<dbReference type="PANTHER" id="PTHR46101">
    <property type="match status" value="1"/>
</dbReference>
<dbReference type="EMBL" id="JAPNTZ010000018">
    <property type="protein sequence ID" value="MCY1144050.1"/>
    <property type="molecule type" value="Genomic_DNA"/>
</dbReference>
<dbReference type="PANTHER" id="PTHR46101:SF2">
    <property type="entry name" value="SERINE DECARBOXYLASE"/>
    <property type="match status" value="1"/>
</dbReference>
<keyword evidence="3" id="KW-0210">Decarboxylase</keyword>
<evidence type="ECO:0000256" key="2">
    <source>
        <dbReference type="ARBA" id="ARBA00009533"/>
    </source>
</evidence>
<reference evidence="7" key="1">
    <citation type="submission" date="2022-11" db="EMBL/GenBank/DDBJ databases">
        <authorList>
            <person name="Somphong A."/>
            <person name="Phongsopitanun W."/>
        </authorList>
    </citation>
    <scope>NUCLEOTIDE SEQUENCE</scope>
    <source>
        <strain evidence="7">Pm04-4</strain>
    </source>
</reference>
<protein>
    <submittedName>
        <fullName evidence="7">Pyridoxal-dependent decarboxylase</fullName>
    </submittedName>
</protein>
<evidence type="ECO:0000256" key="5">
    <source>
        <dbReference type="ARBA" id="ARBA00023239"/>
    </source>
</evidence>
<keyword evidence="8" id="KW-1185">Reference proteome</keyword>
<dbReference type="InterPro" id="IPR015421">
    <property type="entry name" value="PyrdxlP-dep_Trfase_major"/>
</dbReference>
<comment type="caution">
    <text evidence="7">The sequence shown here is derived from an EMBL/GenBank/DDBJ whole genome shotgun (WGS) entry which is preliminary data.</text>
</comment>
<dbReference type="Gene3D" id="3.40.640.10">
    <property type="entry name" value="Type I PLP-dependent aspartate aminotransferase-like (Major domain)"/>
    <property type="match status" value="1"/>
</dbReference>
<comment type="cofactor">
    <cofactor evidence="1 6">
        <name>pyridoxal 5'-phosphate</name>
        <dbReference type="ChEBI" id="CHEBI:597326"/>
    </cofactor>
</comment>
<dbReference type="Proteomes" id="UP001151002">
    <property type="component" value="Unassembled WGS sequence"/>
</dbReference>
<comment type="similarity">
    <text evidence="2 6">Belongs to the group II decarboxylase family.</text>
</comment>
<dbReference type="InterPro" id="IPR002129">
    <property type="entry name" value="PyrdxlP-dep_de-COase"/>
</dbReference>
<keyword evidence="4 6" id="KW-0663">Pyridoxal phosphate</keyword>
<gene>
    <name evidence="7" type="ORF">OWR29_39155</name>
</gene>
<sequence>MTLSEVTLPASDPAPPLTTRAAQLQAVLAADRRHHLAFPGATDLTYPDLAAVLSSQLLNNVGDPFEPGHGRNHTKDYEIDVVRRLGVLFGGHREQVWGYVASGATEGTVHAVDEAATALPGLVVYASTAAHYSVAKAARLVRAPLVAVPADAHGRMRLDALRMQLMRFRDRPAAIVATVGTTETEAADDVAGIAGLCDHLGVTRRRIHVDAALAGVPRALLPAHQQPPFGFAAGATSVVVSGHKFLSTLMPCAVLLYPRRPVTAGTPVSYIGAADTTIAGSRNGHTPLLLWWSLTTAGGLDKHRARADAARRLAADTYERLRRIGWRARWQPPAFTVTLTQPAGRLARPWVLGGDQHTGRIICMPGLEAAWVGEFLDDLRAAALARTVVPMPRPAGNTSGEQGCLS</sequence>
<dbReference type="RefSeq" id="WP_267568608.1">
    <property type="nucleotide sequence ID" value="NZ_JAPNTZ010000018.1"/>
</dbReference>
<evidence type="ECO:0000256" key="6">
    <source>
        <dbReference type="RuleBase" id="RU000382"/>
    </source>
</evidence>
<proteinExistence type="inferred from homology"/>
<evidence type="ECO:0000256" key="4">
    <source>
        <dbReference type="ARBA" id="ARBA00022898"/>
    </source>
</evidence>
<evidence type="ECO:0000313" key="8">
    <source>
        <dbReference type="Proteomes" id="UP001151002"/>
    </source>
</evidence>
<evidence type="ECO:0000256" key="1">
    <source>
        <dbReference type="ARBA" id="ARBA00001933"/>
    </source>
</evidence>
<accession>A0ABT4BC05</accession>
<evidence type="ECO:0000256" key="3">
    <source>
        <dbReference type="ARBA" id="ARBA00022793"/>
    </source>
</evidence>
<dbReference type="SUPFAM" id="SSF53383">
    <property type="entry name" value="PLP-dependent transferases"/>
    <property type="match status" value="1"/>
</dbReference>
<name>A0ABT4BC05_9ACTN</name>
<dbReference type="InterPro" id="IPR051151">
    <property type="entry name" value="Group_II_Decarboxylase"/>
</dbReference>